<evidence type="ECO:0000313" key="2">
    <source>
        <dbReference type="Proteomes" id="UP001164250"/>
    </source>
</evidence>
<evidence type="ECO:0000313" key="1">
    <source>
        <dbReference type="EMBL" id="KAJ0090863.1"/>
    </source>
</evidence>
<organism evidence="1 2">
    <name type="scientific">Pistacia atlantica</name>
    <dbReference type="NCBI Taxonomy" id="434234"/>
    <lineage>
        <taxon>Eukaryota</taxon>
        <taxon>Viridiplantae</taxon>
        <taxon>Streptophyta</taxon>
        <taxon>Embryophyta</taxon>
        <taxon>Tracheophyta</taxon>
        <taxon>Spermatophyta</taxon>
        <taxon>Magnoliopsida</taxon>
        <taxon>eudicotyledons</taxon>
        <taxon>Gunneridae</taxon>
        <taxon>Pentapetalae</taxon>
        <taxon>rosids</taxon>
        <taxon>malvids</taxon>
        <taxon>Sapindales</taxon>
        <taxon>Anacardiaceae</taxon>
        <taxon>Pistacia</taxon>
    </lineage>
</organism>
<proteinExistence type="predicted"/>
<name>A0ACC1AWA1_9ROSI</name>
<protein>
    <submittedName>
        <fullName evidence="1">Uncharacterized protein</fullName>
    </submittedName>
</protein>
<reference evidence="2" key="1">
    <citation type="journal article" date="2023" name="G3 (Bethesda)">
        <title>Genome assembly and association tests identify interacting loci associated with vigor, precocity, and sex in interspecific pistachio rootstocks.</title>
        <authorList>
            <person name="Palmer W."/>
            <person name="Jacygrad E."/>
            <person name="Sagayaradj S."/>
            <person name="Cavanaugh K."/>
            <person name="Han R."/>
            <person name="Bertier L."/>
            <person name="Beede B."/>
            <person name="Kafkas S."/>
            <person name="Golino D."/>
            <person name="Preece J."/>
            <person name="Michelmore R."/>
        </authorList>
    </citation>
    <scope>NUCLEOTIDE SEQUENCE [LARGE SCALE GENOMIC DNA]</scope>
</reference>
<comment type="caution">
    <text evidence="1">The sequence shown here is derived from an EMBL/GenBank/DDBJ whole genome shotgun (WGS) entry which is preliminary data.</text>
</comment>
<sequence>MEDGRPVYTLDEALSAMRFGKFQGLVLAYAGLGWVSEAMEIMILSFVGPAVKSKWGLSSSEESLLTTVVFAGMLLGAYSWGLISDNYGRRKCFLSIASVTSGAGLLSAFSPNYLLLVISRCLVGFGLGGGPVFLAYFLEFIPISYRGTWMVVFSAFWTAGTIFEASLAWVCFIS</sequence>
<gene>
    <name evidence="1" type="ORF">Patl1_14009</name>
</gene>
<dbReference type="Proteomes" id="UP001164250">
    <property type="component" value="Chromosome 8"/>
</dbReference>
<keyword evidence="2" id="KW-1185">Reference proteome</keyword>
<accession>A0ACC1AWA1</accession>
<dbReference type="EMBL" id="CM047904">
    <property type="protein sequence ID" value="KAJ0090863.1"/>
    <property type="molecule type" value="Genomic_DNA"/>
</dbReference>